<dbReference type="Proteomes" id="UP001057427">
    <property type="component" value="Segment"/>
</dbReference>
<dbReference type="InterPro" id="IPR036390">
    <property type="entry name" value="WH_DNA-bd_sf"/>
</dbReference>
<proteinExistence type="predicted"/>
<gene>
    <name evidence="1" type="ORF">BAJUN_00030</name>
</gene>
<dbReference type="EMBL" id="ON529858">
    <property type="protein sequence ID" value="UTC29633.1"/>
    <property type="molecule type" value="Genomic_DNA"/>
</dbReference>
<protein>
    <submittedName>
        <fullName evidence="1">Middle transcription regulatory protein</fullName>
    </submittedName>
</protein>
<evidence type="ECO:0000313" key="2">
    <source>
        <dbReference type="Proteomes" id="UP001057427"/>
    </source>
</evidence>
<keyword evidence="2" id="KW-1185">Reference proteome</keyword>
<dbReference type="SUPFAM" id="SSF46785">
    <property type="entry name" value="Winged helix' DNA-binding domain"/>
    <property type="match status" value="1"/>
</dbReference>
<sequence>MIDNEHWRRMSDLDDIIDDGATEVVDLRPARRVPSPGSVADAMQAPAGGKMALMRAKGENHSREFVIHRSPLDTLKIALAHQPFFAAIWRVWSAKRIAATEDPGATIAEIASEMDLEPDAIRPAIASLLKNHIIRSVVVYVGRRGARARYYPSEAGIQTFALAEVLGYGSAVQIGRTTSAWNGRNKSEPSDLFQHARLLRGGAEPTALDMEFA</sequence>
<reference evidence="1" key="1">
    <citation type="submission" date="2022-05" db="EMBL/GenBank/DDBJ databases">
        <authorList>
            <person name="Friedrich I."/>
            <person name="Poehlein A."/>
            <person name="Schneider D."/>
            <person name="Hertel R."/>
            <person name="Daniel R."/>
        </authorList>
    </citation>
    <scope>NUCLEOTIDE SEQUENCE</scope>
</reference>
<accession>A0A9E7N4B6</accession>
<evidence type="ECO:0000313" key="1">
    <source>
        <dbReference type="EMBL" id="UTC29633.1"/>
    </source>
</evidence>
<organism evidence="1 2">
    <name type="scientific">Brevundimonas phage vB_BgoS-Bajun</name>
    <dbReference type="NCBI Taxonomy" id="2948594"/>
    <lineage>
        <taxon>Viruses</taxon>
        <taxon>Duplodnaviria</taxon>
        <taxon>Heunggongvirae</taxon>
        <taxon>Uroviricota</taxon>
        <taxon>Caudoviricetes</taxon>
        <taxon>Dolichocephalovirinae</taxon>
    </lineage>
</organism>
<name>A0A9E7N4B6_9CAUD</name>